<evidence type="ECO:0000313" key="7">
    <source>
        <dbReference type="Proteomes" id="UP001165122"/>
    </source>
</evidence>
<gene>
    <name evidence="6" type="ORF">TrLO_g5159</name>
</gene>
<dbReference type="Pfam" id="PF00400">
    <property type="entry name" value="WD40"/>
    <property type="match status" value="2"/>
</dbReference>
<dbReference type="InterPro" id="IPR000253">
    <property type="entry name" value="FHA_dom"/>
</dbReference>
<keyword evidence="7" id="KW-1185">Reference proteome</keyword>
<dbReference type="Gene3D" id="2.60.200.20">
    <property type="match status" value="1"/>
</dbReference>
<accession>A0A9W7FFY4</accession>
<dbReference type="SUPFAM" id="SSF50978">
    <property type="entry name" value="WD40 repeat-like"/>
    <property type="match status" value="1"/>
</dbReference>
<feature type="compositionally biased region" description="Basic and acidic residues" evidence="4">
    <location>
        <begin position="146"/>
        <end position="155"/>
    </location>
</feature>
<dbReference type="InterPro" id="IPR008984">
    <property type="entry name" value="SMAD_FHA_dom_sf"/>
</dbReference>
<dbReference type="CDD" id="cd00060">
    <property type="entry name" value="FHA"/>
    <property type="match status" value="1"/>
</dbReference>
<dbReference type="PROSITE" id="PS50006">
    <property type="entry name" value="FHA_DOMAIN"/>
    <property type="match status" value="1"/>
</dbReference>
<feature type="compositionally biased region" description="Basic and acidic residues" evidence="4">
    <location>
        <begin position="634"/>
        <end position="650"/>
    </location>
</feature>
<feature type="compositionally biased region" description="Polar residues" evidence="4">
    <location>
        <begin position="710"/>
        <end position="721"/>
    </location>
</feature>
<dbReference type="Pfam" id="PF00498">
    <property type="entry name" value="FHA"/>
    <property type="match status" value="1"/>
</dbReference>
<dbReference type="EMBL" id="BRXW01000162">
    <property type="protein sequence ID" value="GMI11401.1"/>
    <property type="molecule type" value="Genomic_DNA"/>
</dbReference>
<evidence type="ECO:0000256" key="4">
    <source>
        <dbReference type="SAM" id="MobiDB-lite"/>
    </source>
</evidence>
<feature type="domain" description="FHA" evidence="5">
    <location>
        <begin position="47"/>
        <end position="105"/>
    </location>
</feature>
<dbReference type="PANTHER" id="PTHR16017">
    <property type="entry name" value="GASTRULATION DEFECTIVE PROTEIN 1-RELATED"/>
    <property type="match status" value="1"/>
</dbReference>
<dbReference type="PANTHER" id="PTHR16017:SF0">
    <property type="entry name" value="WD REPEAT-CONTAINING PROTEIN 70"/>
    <property type="match status" value="1"/>
</dbReference>
<keyword evidence="2" id="KW-0677">Repeat</keyword>
<dbReference type="SMART" id="SM00320">
    <property type="entry name" value="WD40"/>
    <property type="match status" value="5"/>
</dbReference>
<evidence type="ECO:0000256" key="2">
    <source>
        <dbReference type="ARBA" id="ARBA00022737"/>
    </source>
</evidence>
<dbReference type="SUPFAM" id="SSF49879">
    <property type="entry name" value="SMAD/FHA domain"/>
    <property type="match status" value="1"/>
</dbReference>
<dbReference type="AlphaFoldDB" id="A0A9W7FFY4"/>
<keyword evidence="1 3" id="KW-0853">WD repeat</keyword>
<evidence type="ECO:0000259" key="5">
    <source>
        <dbReference type="PROSITE" id="PS50006"/>
    </source>
</evidence>
<dbReference type="Gene3D" id="2.130.10.10">
    <property type="entry name" value="YVTN repeat-like/Quinoprotein amine dehydrogenase"/>
    <property type="match status" value="2"/>
</dbReference>
<organism evidence="6 7">
    <name type="scientific">Triparma laevis f. longispina</name>
    <dbReference type="NCBI Taxonomy" id="1714387"/>
    <lineage>
        <taxon>Eukaryota</taxon>
        <taxon>Sar</taxon>
        <taxon>Stramenopiles</taxon>
        <taxon>Ochrophyta</taxon>
        <taxon>Bolidophyceae</taxon>
        <taxon>Parmales</taxon>
        <taxon>Triparmaceae</taxon>
        <taxon>Triparma</taxon>
    </lineage>
</organism>
<dbReference type="GO" id="GO:0035861">
    <property type="term" value="C:site of double-strand break"/>
    <property type="evidence" value="ECO:0007669"/>
    <property type="project" value="TreeGrafter"/>
</dbReference>
<feature type="region of interest" description="Disordered" evidence="4">
    <location>
        <begin position="134"/>
        <end position="178"/>
    </location>
</feature>
<feature type="repeat" description="WD" evidence="3">
    <location>
        <begin position="447"/>
        <end position="481"/>
    </location>
</feature>
<sequence length="736" mass="80551">MASEAERSALEDELSVPSSASPPIGWYLESSSVVHQLTSSVAGGRSCIIGRNEACDVKLTEHKTVSRKHAVVYAIGDKVILRDCMTKKTVKVVQCEGSGGGESRLGKGQTLVLKEGMKLTFAASEEEFVVKYPKDAEPIQSNSNKADADSNKADADSNGSDDVTEEVSDKPKIDTTNMTARQIREAEIKAMMDSLDSTQTYTKYVPTEKERLEREQAEKEMEAAEERGKGDSKFSQLNIPISHEVVINSGERVVSSVASDPSGGRFVAGSFDYNFRMYDFGGMDQSHKAFRDVTADDGNPVISLSYSPSGDKFICASSSAQPKIFSRDGKEIVHFVKGDVYITDVTNTKGHTAAVTGCQWHPKDKNVVMTSSLDGSVRLWKLDGKTLFGRLISAEVLRVKNQRGVRCGCSCASFDREGKWIVHGTKEGGVVLFEVTNFRNRPTGICWDAHSGTVTNISFSNDNKMFASRGEDGNVCIFDFEKMKGANGGKVKCEYKIENVETGYEMSNCCFSPDNKLLCVGSNVRPNSEESSFLKFLWAKGAEGGNLAAEVAVSKGVSVVNVAWPNKLNQIICGLSNGEVKVYYDPMVSNKGAMLSSKRKARKVNELDALLFSRSDGVSGDVFTPNALPLFQDKEKKSRKQLEKEGRRAVPEQQESGFLAGRDGSAANFNQDAVDRLGLMDSEKRLQRDPRAALFKYNDVNPTGVVTGLEKQQPTILANTTAEEEQDKRTKRQKTS</sequence>
<name>A0A9W7FFY4_9STRA</name>
<dbReference type="OrthoDB" id="10264376at2759"/>
<dbReference type="InterPro" id="IPR015943">
    <property type="entry name" value="WD40/YVTN_repeat-like_dom_sf"/>
</dbReference>
<proteinExistence type="predicted"/>
<evidence type="ECO:0000256" key="1">
    <source>
        <dbReference type="ARBA" id="ARBA00022574"/>
    </source>
</evidence>
<evidence type="ECO:0000256" key="3">
    <source>
        <dbReference type="PROSITE-ProRule" id="PRU00221"/>
    </source>
</evidence>
<protein>
    <recommendedName>
        <fullName evidence="5">FHA domain-containing protein</fullName>
    </recommendedName>
</protein>
<dbReference type="InterPro" id="IPR001680">
    <property type="entry name" value="WD40_rpt"/>
</dbReference>
<dbReference type="PROSITE" id="PS50082">
    <property type="entry name" value="WD_REPEATS_2"/>
    <property type="match status" value="2"/>
</dbReference>
<dbReference type="GO" id="GO:0005634">
    <property type="term" value="C:nucleus"/>
    <property type="evidence" value="ECO:0007669"/>
    <property type="project" value="TreeGrafter"/>
</dbReference>
<reference evidence="7" key="1">
    <citation type="journal article" date="2023" name="Commun. Biol.">
        <title>Genome analysis of Parmales, the sister group of diatoms, reveals the evolutionary specialization of diatoms from phago-mixotrophs to photoautotrophs.</title>
        <authorList>
            <person name="Ban H."/>
            <person name="Sato S."/>
            <person name="Yoshikawa S."/>
            <person name="Yamada K."/>
            <person name="Nakamura Y."/>
            <person name="Ichinomiya M."/>
            <person name="Sato N."/>
            <person name="Blanc-Mathieu R."/>
            <person name="Endo H."/>
            <person name="Kuwata A."/>
            <person name="Ogata H."/>
        </authorList>
    </citation>
    <scope>NUCLEOTIDE SEQUENCE [LARGE SCALE GENOMIC DNA]</scope>
    <source>
        <strain evidence="7">NIES 3700</strain>
    </source>
</reference>
<comment type="caution">
    <text evidence="6">The sequence shown here is derived from an EMBL/GenBank/DDBJ whole genome shotgun (WGS) entry which is preliminary data.</text>
</comment>
<dbReference type="Proteomes" id="UP001165122">
    <property type="component" value="Unassembled WGS sequence"/>
</dbReference>
<feature type="region of interest" description="Disordered" evidence="4">
    <location>
        <begin position="704"/>
        <end position="736"/>
    </location>
</feature>
<feature type="region of interest" description="Disordered" evidence="4">
    <location>
        <begin position="634"/>
        <end position="665"/>
    </location>
</feature>
<evidence type="ECO:0000313" key="6">
    <source>
        <dbReference type="EMBL" id="GMI11401.1"/>
    </source>
</evidence>
<dbReference type="InterPro" id="IPR051858">
    <property type="entry name" value="WD_repeat_GAD-1"/>
</dbReference>
<dbReference type="PROSITE" id="PS50294">
    <property type="entry name" value="WD_REPEATS_REGION"/>
    <property type="match status" value="1"/>
</dbReference>
<dbReference type="InterPro" id="IPR036322">
    <property type="entry name" value="WD40_repeat_dom_sf"/>
</dbReference>
<feature type="repeat" description="WD" evidence="3">
    <location>
        <begin position="348"/>
        <end position="383"/>
    </location>
</feature>